<comment type="subcellular location">
    <subcellularLocation>
        <location evidence="3 20">Cytoplasm</location>
    </subcellularLocation>
</comment>
<keyword evidence="8 20" id="KW-0963">Cytoplasm</keyword>
<dbReference type="Pfam" id="PF01565">
    <property type="entry name" value="FAD_binding_4"/>
    <property type="match status" value="1"/>
</dbReference>
<dbReference type="InterPro" id="IPR011601">
    <property type="entry name" value="MurB_C"/>
</dbReference>
<keyword evidence="23" id="KW-1185">Reference proteome</keyword>
<evidence type="ECO:0000256" key="2">
    <source>
        <dbReference type="ARBA" id="ARBA00003921"/>
    </source>
</evidence>
<evidence type="ECO:0000256" key="18">
    <source>
        <dbReference type="ARBA" id="ARBA00031026"/>
    </source>
</evidence>
<feature type="domain" description="FAD-binding PCMH-type" evidence="21">
    <location>
        <begin position="22"/>
        <end position="194"/>
    </location>
</feature>
<dbReference type="HAMAP" id="MF_00037">
    <property type="entry name" value="MurB"/>
    <property type="match status" value="1"/>
</dbReference>
<dbReference type="EC" id="1.3.1.98" evidence="6 20"/>
<feature type="active site" evidence="20">
    <location>
        <position position="170"/>
    </location>
</feature>
<dbReference type="OrthoDB" id="9804753at2"/>
<evidence type="ECO:0000256" key="20">
    <source>
        <dbReference type="HAMAP-Rule" id="MF_00037"/>
    </source>
</evidence>
<feature type="active site" evidence="20">
    <location>
        <position position="335"/>
    </location>
</feature>
<evidence type="ECO:0000256" key="13">
    <source>
        <dbReference type="ARBA" id="ARBA00022960"/>
    </source>
</evidence>
<dbReference type="InterPro" id="IPR006094">
    <property type="entry name" value="Oxid_FAD_bind_N"/>
</dbReference>
<evidence type="ECO:0000256" key="4">
    <source>
        <dbReference type="ARBA" id="ARBA00004752"/>
    </source>
</evidence>
<dbReference type="InterPro" id="IPR016166">
    <property type="entry name" value="FAD-bd_PCMH"/>
</dbReference>
<dbReference type="InterPro" id="IPR003170">
    <property type="entry name" value="MurB"/>
</dbReference>
<dbReference type="NCBIfam" id="NF010478">
    <property type="entry name" value="PRK13903.1"/>
    <property type="match status" value="1"/>
</dbReference>
<dbReference type="NCBIfam" id="NF000755">
    <property type="entry name" value="PRK00046.1"/>
    <property type="match status" value="1"/>
</dbReference>
<reference evidence="22 23" key="1">
    <citation type="submission" date="2016-06" db="EMBL/GenBank/DDBJ databases">
        <authorList>
            <person name="Kjaerup R.B."/>
            <person name="Dalgaard T.S."/>
            <person name="Juul-Madsen H.R."/>
        </authorList>
    </citation>
    <scope>NUCLEOTIDE SEQUENCE [LARGE SCALE GENOMIC DNA]</scope>
    <source>
        <strain evidence="22 23">CECT 5080</strain>
    </source>
</reference>
<evidence type="ECO:0000256" key="11">
    <source>
        <dbReference type="ARBA" id="ARBA00022827"/>
    </source>
</evidence>
<comment type="similarity">
    <text evidence="5 20">Belongs to the MurB family.</text>
</comment>
<dbReference type="GO" id="GO:0071949">
    <property type="term" value="F:FAD binding"/>
    <property type="evidence" value="ECO:0007669"/>
    <property type="project" value="InterPro"/>
</dbReference>
<keyword evidence="9 20" id="KW-0132">Cell division</keyword>
<evidence type="ECO:0000256" key="17">
    <source>
        <dbReference type="ARBA" id="ARBA00023316"/>
    </source>
</evidence>
<dbReference type="Gene3D" id="3.90.78.10">
    <property type="entry name" value="UDP-N-acetylenolpyruvoylglucosamine reductase, C-terminal domain"/>
    <property type="match status" value="1"/>
</dbReference>
<comment type="catalytic activity">
    <reaction evidence="19 20">
        <text>UDP-N-acetyl-alpha-D-muramate + NADP(+) = UDP-N-acetyl-3-O-(1-carboxyvinyl)-alpha-D-glucosamine + NADPH + H(+)</text>
        <dbReference type="Rhea" id="RHEA:12248"/>
        <dbReference type="ChEBI" id="CHEBI:15378"/>
        <dbReference type="ChEBI" id="CHEBI:57783"/>
        <dbReference type="ChEBI" id="CHEBI:58349"/>
        <dbReference type="ChEBI" id="CHEBI:68483"/>
        <dbReference type="ChEBI" id="CHEBI:70757"/>
        <dbReference type="EC" id="1.3.1.98"/>
    </reaction>
</comment>
<dbReference type="Gene3D" id="3.30.43.10">
    <property type="entry name" value="Uridine Diphospho-n-acetylenolpyruvylglucosamine Reductase, domain 2"/>
    <property type="match status" value="1"/>
</dbReference>
<keyword evidence="10 20" id="KW-0285">Flavoprotein</keyword>
<evidence type="ECO:0000256" key="9">
    <source>
        <dbReference type="ARBA" id="ARBA00022618"/>
    </source>
</evidence>
<dbReference type="GO" id="GO:0051301">
    <property type="term" value="P:cell division"/>
    <property type="evidence" value="ECO:0007669"/>
    <property type="project" value="UniProtKB-KW"/>
</dbReference>
<evidence type="ECO:0000256" key="1">
    <source>
        <dbReference type="ARBA" id="ARBA00001974"/>
    </source>
</evidence>
<evidence type="ECO:0000256" key="19">
    <source>
        <dbReference type="ARBA" id="ARBA00048914"/>
    </source>
</evidence>
<dbReference type="Proteomes" id="UP000092627">
    <property type="component" value="Unassembled WGS sequence"/>
</dbReference>
<dbReference type="PANTHER" id="PTHR21071">
    <property type="entry name" value="UDP-N-ACETYLENOLPYRUVOYLGLUCOSAMINE REDUCTASE"/>
    <property type="match status" value="1"/>
</dbReference>
<keyword evidence="15 20" id="KW-0560">Oxidoreductase</keyword>
<evidence type="ECO:0000256" key="14">
    <source>
        <dbReference type="ARBA" id="ARBA00022984"/>
    </source>
</evidence>
<evidence type="ECO:0000256" key="7">
    <source>
        <dbReference type="ARBA" id="ARBA00015188"/>
    </source>
</evidence>
<dbReference type="GO" id="GO:0009252">
    <property type="term" value="P:peptidoglycan biosynthetic process"/>
    <property type="evidence" value="ECO:0007669"/>
    <property type="project" value="UniProtKB-UniRule"/>
</dbReference>
<keyword evidence="11 20" id="KW-0274">FAD</keyword>
<keyword evidence="12 20" id="KW-0521">NADP</keyword>
<dbReference type="NCBIfam" id="TIGR00179">
    <property type="entry name" value="murB"/>
    <property type="match status" value="1"/>
</dbReference>
<dbReference type="SUPFAM" id="SSF56176">
    <property type="entry name" value="FAD-binding/transporter-associated domain-like"/>
    <property type="match status" value="1"/>
</dbReference>
<evidence type="ECO:0000259" key="21">
    <source>
        <dbReference type="PROSITE" id="PS51387"/>
    </source>
</evidence>
<dbReference type="UniPathway" id="UPA00219"/>
<evidence type="ECO:0000256" key="6">
    <source>
        <dbReference type="ARBA" id="ARBA00012518"/>
    </source>
</evidence>
<keyword evidence="13 20" id="KW-0133">Cell shape</keyword>
<evidence type="ECO:0000256" key="5">
    <source>
        <dbReference type="ARBA" id="ARBA00010485"/>
    </source>
</evidence>
<dbReference type="GO" id="GO:0005829">
    <property type="term" value="C:cytosol"/>
    <property type="evidence" value="ECO:0007669"/>
    <property type="project" value="TreeGrafter"/>
</dbReference>
<dbReference type="STRING" id="295068.MAQ5080_02078"/>
<dbReference type="GO" id="GO:0008762">
    <property type="term" value="F:UDP-N-acetylmuramate dehydrogenase activity"/>
    <property type="evidence" value="ECO:0007669"/>
    <property type="project" value="UniProtKB-UniRule"/>
</dbReference>
<dbReference type="Pfam" id="PF02873">
    <property type="entry name" value="MurB_C"/>
    <property type="match status" value="1"/>
</dbReference>
<organism evidence="22 23">
    <name type="scientific">Marinomonas aquimarina</name>
    <dbReference type="NCBI Taxonomy" id="295068"/>
    <lineage>
        <taxon>Bacteria</taxon>
        <taxon>Pseudomonadati</taxon>
        <taxon>Pseudomonadota</taxon>
        <taxon>Gammaproteobacteria</taxon>
        <taxon>Oceanospirillales</taxon>
        <taxon>Oceanospirillaceae</taxon>
        <taxon>Marinomonas</taxon>
    </lineage>
</organism>
<dbReference type="PANTHER" id="PTHR21071:SF4">
    <property type="entry name" value="UDP-N-ACETYLENOLPYRUVOYLGLUCOSAMINE REDUCTASE"/>
    <property type="match status" value="1"/>
</dbReference>
<protein>
    <recommendedName>
        <fullName evidence="7 20">UDP-N-acetylenolpyruvoylglucosamine reductase</fullName>
        <ecNumber evidence="6 20">1.3.1.98</ecNumber>
    </recommendedName>
    <alternativeName>
        <fullName evidence="18 20">UDP-N-acetylmuramate dehydrogenase</fullName>
    </alternativeName>
</protein>
<dbReference type="PROSITE" id="PS51387">
    <property type="entry name" value="FAD_PCMH"/>
    <property type="match status" value="1"/>
</dbReference>
<dbReference type="InterPro" id="IPR016167">
    <property type="entry name" value="FAD-bd_PCMH_sub1"/>
</dbReference>
<comment type="cofactor">
    <cofactor evidence="1 20">
        <name>FAD</name>
        <dbReference type="ChEBI" id="CHEBI:57692"/>
    </cofactor>
</comment>
<evidence type="ECO:0000313" key="23">
    <source>
        <dbReference type="Proteomes" id="UP000092627"/>
    </source>
</evidence>
<dbReference type="InterPro" id="IPR036635">
    <property type="entry name" value="MurB_C_sf"/>
</dbReference>
<accession>A0A1A8THJ2</accession>
<proteinExistence type="inferred from homology"/>
<evidence type="ECO:0000256" key="10">
    <source>
        <dbReference type="ARBA" id="ARBA00022630"/>
    </source>
</evidence>
<dbReference type="GO" id="GO:0008360">
    <property type="term" value="P:regulation of cell shape"/>
    <property type="evidence" value="ECO:0007669"/>
    <property type="project" value="UniProtKB-KW"/>
</dbReference>
<dbReference type="InterPro" id="IPR016169">
    <property type="entry name" value="FAD-bd_PCMH_sub2"/>
</dbReference>
<keyword evidence="17 20" id="KW-0961">Cell wall biogenesis/degradation</keyword>
<comment type="pathway">
    <text evidence="4 20">Cell wall biogenesis; peptidoglycan biosynthesis.</text>
</comment>
<dbReference type="InterPro" id="IPR036318">
    <property type="entry name" value="FAD-bd_PCMH-like_sf"/>
</dbReference>
<dbReference type="RefSeq" id="WP_067209567.1">
    <property type="nucleotide sequence ID" value="NZ_FLOC01000011.1"/>
</dbReference>
<dbReference type="AlphaFoldDB" id="A0A1A8THJ2"/>
<evidence type="ECO:0000256" key="15">
    <source>
        <dbReference type="ARBA" id="ARBA00023002"/>
    </source>
</evidence>
<evidence type="ECO:0000256" key="8">
    <source>
        <dbReference type="ARBA" id="ARBA00022490"/>
    </source>
</evidence>
<comment type="function">
    <text evidence="2 20">Cell wall formation.</text>
</comment>
<evidence type="ECO:0000256" key="12">
    <source>
        <dbReference type="ARBA" id="ARBA00022857"/>
    </source>
</evidence>
<dbReference type="GO" id="GO:0071555">
    <property type="term" value="P:cell wall organization"/>
    <property type="evidence" value="ECO:0007669"/>
    <property type="project" value="UniProtKB-KW"/>
</dbReference>
<evidence type="ECO:0000313" key="22">
    <source>
        <dbReference type="EMBL" id="SBS31815.1"/>
    </source>
</evidence>
<dbReference type="EMBL" id="FLOC01000011">
    <property type="protein sequence ID" value="SBS31815.1"/>
    <property type="molecule type" value="Genomic_DNA"/>
</dbReference>
<evidence type="ECO:0000256" key="3">
    <source>
        <dbReference type="ARBA" id="ARBA00004496"/>
    </source>
</evidence>
<keyword evidence="16 20" id="KW-0131">Cell cycle</keyword>
<dbReference type="SUPFAM" id="SSF56194">
    <property type="entry name" value="Uridine diphospho-N-Acetylenolpyruvylglucosamine reductase, MurB, C-terminal domain"/>
    <property type="match status" value="1"/>
</dbReference>
<feature type="active site" description="Proton donor" evidence="20">
    <location>
        <position position="240"/>
    </location>
</feature>
<evidence type="ECO:0000256" key="16">
    <source>
        <dbReference type="ARBA" id="ARBA00023306"/>
    </source>
</evidence>
<sequence>MNDPRPAFIETDVSLQPYNTFRFDYQAQYFALIETIEQLVQAIAWAKSCTLPVTVLGGGSNLLIQGDVAGLVLLNHIKRLTRLEETLDSALIEFGAGEVWHDSVAWAVEQGLGGIENLALIPGSVGAAPVQNIGAYGVEVKDVIAAIQVLDVADLSLHTLAPEDCAFGYRESRFKHEWRERYVITSVTLRLSKQPLLTLEYGGLKNAVSEGAGIRQVFDAVCEIRRSKLPDPAQLANSGSFFKNPVVDAECYAAIKAKFPNVVAFAQAQQWKLAAGWLNDQAGWKGYRGQGVGVYEKQALVLVNYDCTKADALLALEQSIKDSVQAMFGVELEREPVLLGAASCR</sequence>
<keyword evidence="14 20" id="KW-0573">Peptidoglycan synthesis</keyword>
<name>A0A1A8THJ2_9GAMM</name>
<gene>
    <name evidence="20 22" type="primary">murB</name>
    <name evidence="22" type="ORF">MAQ5080_02078</name>
</gene>
<dbReference type="Gene3D" id="3.30.465.10">
    <property type="match status" value="1"/>
</dbReference>